<reference evidence="7" key="1">
    <citation type="journal article" date="2019" name="Int. J. Syst. Evol. Microbiol.">
        <title>The Global Catalogue of Microorganisms (GCM) 10K type strain sequencing project: providing services to taxonomists for standard genome sequencing and annotation.</title>
        <authorList>
            <consortium name="The Broad Institute Genomics Platform"/>
            <consortium name="The Broad Institute Genome Sequencing Center for Infectious Disease"/>
            <person name="Wu L."/>
            <person name="Ma J."/>
        </authorList>
    </citation>
    <scope>NUCLEOTIDE SEQUENCE [LARGE SCALE GENOMIC DNA]</scope>
    <source>
        <strain evidence="7">JCM 31037</strain>
    </source>
</reference>
<evidence type="ECO:0000256" key="2">
    <source>
        <dbReference type="ARBA" id="ARBA00022553"/>
    </source>
</evidence>
<dbReference type="PANTHER" id="PTHR43775">
    <property type="entry name" value="FATTY ACID SYNTHASE"/>
    <property type="match status" value="1"/>
</dbReference>
<dbReference type="InterPro" id="IPR018201">
    <property type="entry name" value="Ketoacyl_synth_AS"/>
</dbReference>
<organism evidence="6 7">
    <name type="scientific">Micromonospora sonneratiae</name>
    <dbReference type="NCBI Taxonomy" id="1184706"/>
    <lineage>
        <taxon>Bacteria</taxon>
        <taxon>Bacillati</taxon>
        <taxon>Actinomycetota</taxon>
        <taxon>Actinomycetes</taxon>
        <taxon>Micromonosporales</taxon>
        <taxon>Micromonosporaceae</taxon>
        <taxon>Micromonospora</taxon>
    </lineage>
</organism>
<dbReference type="Gene3D" id="3.40.366.10">
    <property type="entry name" value="Malonyl-Coenzyme A Acyl Carrier Protein, domain 2"/>
    <property type="match status" value="1"/>
</dbReference>
<keyword evidence="4" id="KW-0012">Acyltransferase</keyword>
<comment type="caution">
    <text evidence="6">The sequence shown here is derived from an EMBL/GenBank/DDBJ whole genome shotgun (WGS) entry which is preliminary data.</text>
</comment>
<dbReference type="Pfam" id="PF02801">
    <property type="entry name" value="Ketoacyl-synt_C"/>
    <property type="match status" value="1"/>
</dbReference>
<feature type="domain" description="Ketosynthase family 3 (KS3)" evidence="5">
    <location>
        <begin position="9"/>
        <end position="441"/>
    </location>
</feature>
<dbReference type="PROSITE" id="PS00606">
    <property type="entry name" value="KS3_1"/>
    <property type="match status" value="1"/>
</dbReference>
<dbReference type="SUPFAM" id="SSF55048">
    <property type="entry name" value="Probable ACP-binding domain of malonyl-CoA ACP transacylase"/>
    <property type="match status" value="1"/>
</dbReference>
<evidence type="ECO:0000256" key="4">
    <source>
        <dbReference type="ARBA" id="ARBA00023315"/>
    </source>
</evidence>
<dbReference type="SMART" id="SM00825">
    <property type="entry name" value="PKS_KS"/>
    <property type="match status" value="1"/>
</dbReference>
<keyword evidence="3" id="KW-0808">Transferase</keyword>
<dbReference type="InterPro" id="IPR014031">
    <property type="entry name" value="Ketoacyl_synth_C"/>
</dbReference>
<evidence type="ECO:0000256" key="3">
    <source>
        <dbReference type="ARBA" id="ARBA00022679"/>
    </source>
</evidence>
<dbReference type="InterPro" id="IPR016039">
    <property type="entry name" value="Thiolase-like"/>
</dbReference>
<dbReference type="SUPFAM" id="SSF53901">
    <property type="entry name" value="Thiolase-like"/>
    <property type="match status" value="1"/>
</dbReference>
<dbReference type="PROSITE" id="PS52004">
    <property type="entry name" value="KS3_2"/>
    <property type="match status" value="1"/>
</dbReference>
<dbReference type="InterPro" id="IPR014043">
    <property type="entry name" value="Acyl_transferase_dom"/>
</dbReference>
<dbReference type="Gene3D" id="3.40.50.720">
    <property type="entry name" value="NAD(P)-binding Rossmann-like Domain"/>
    <property type="match status" value="1"/>
</dbReference>
<dbReference type="CDD" id="cd00833">
    <property type="entry name" value="PKS"/>
    <property type="match status" value="1"/>
</dbReference>
<evidence type="ECO:0000259" key="5">
    <source>
        <dbReference type="PROSITE" id="PS52004"/>
    </source>
</evidence>
<dbReference type="Gene3D" id="3.30.70.3290">
    <property type="match status" value="1"/>
</dbReference>
<dbReference type="Pfam" id="PF00109">
    <property type="entry name" value="ketoacyl-synt"/>
    <property type="match status" value="1"/>
</dbReference>
<dbReference type="Gene3D" id="3.40.47.10">
    <property type="match status" value="1"/>
</dbReference>
<dbReference type="SUPFAM" id="SSF52151">
    <property type="entry name" value="FabD/lysophospholipase-like"/>
    <property type="match status" value="1"/>
</dbReference>
<evidence type="ECO:0000256" key="1">
    <source>
        <dbReference type="ARBA" id="ARBA00022450"/>
    </source>
</evidence>
<protein>
    <submittedName>
        <fullName evidence="6">Type I polyketide synthase</fullName>
    </submittedName>
</protein>
<dbReference type="SUPFAM" id="SSF51735">
    <property type="entry name" value="NAD(P)-binding Rossmann-fold domains"/>
    <property type="match status" value="1"/>
</dbReference>
<evidence type="ECO:0000313" key="6">
    <source>
        <dbReference type="EMBL" id="MFD1326102.1"/>
    </source>
</evidence>
<dbReference type="Proteomes" id="UP001597260">
    <property type="component" value="Unassembled WGS sequence"/>
</dbReference>
<keyword evidence="1" id="KW-0596">Phosphopantetheine</keyword>
<dbReference type="Pfam" id="PF00698">
    <property type="entry name" value="Acyl_transf_1"/>
    <property type="match status" value="1"/>
</dbReference>
<dbReference type="SMART" id="SM00827">
    <property type="entry name" value="PKS_AT"/>
    <property type="match status" value="1"/>
</dbReference>
<dbReference type="RefSeq" id="WP_377579246.1">
    <property type="nucleotide sequence ID" value="NZ_JBHTMP010000118.1"/>
</dbReference>
<dbReference type="InterPro" id="IPR001227">
    <property type="entry name" value="Ac_transferase_dom_sf"/>
</dbReference>
<dbReference type="InterPro" id="IPR020841">
    <property type="entry name" value="PKS_Beta-ketoAc_synthase_dom"/>
</dbReference>
<dbReference type="EMBL" id="JBHTMP010000118">
    <property type="protein sequence ID" value="MFD1326102.1"/>
    <property type="molecule type" value="Genomic_DNA"/>
</dbReference>
<dbReference type="InterPro" id="IPR016035">
    <property type="entry name" value="Acyl_Trfase/lysoPLipase"/>
</dbReference>
<gene>
    <name evidence="6" type="ORF">ACFQ4H_33995</name>
</gene>
<dbReference type="Pfam" id="PF16197">
    <property type="entry name" value="KAsynt_C_assoc"/>
    <property type="match status" value="1"/>
</dbReference>
<dbReference type="InterPro" id="IPR016036">
    <property type="entry name" value="Malonyl_transacylase_ACP-bd"/>
</dbReference>
<keyword evidence="7" id="KW-1185">Reference proteome</keyword>
<proteinExistence type="predicted"/>
<dbReference type="InterPro" id="IPR032821">
    <property type="entry name" value="PKS_assoc"/>
</dbReference>
<accession>A0ABW3YRI4</accession>
<feature type="non-terminal residue" evidence="6">
    <location>
        <position position="1093"/>
    </location>
</feature>
<evidence type="ECO:0000313" key="7">
    <source>
        <dbReference type="Proteomes" id="UP001597260"/>
    </source>
</evidence>
<dbReference type="InterPro" id="IPR036291">
    <property type="entry name" value="NAD(P)-bd_dom_sf"/>
</dbReference>
<dbReference type="PANTHER" id="PTHR43775:SF51">
    <property type="entry name" value="INACTIVE PHENOLPHTHIOCEROL SYNTHESIS POLYKETIDE SYNTHASE TYPE I PKS1-RELATED"/>
    <property type="match status" value="1"/>
</dbReference>
<name>A0ABW3YRI4_9ACTN</name>
<keyword evidence="2" id="KW-0597">Phosphoprotein</keyword>
<dbReference type="InterPro" id="IPR050091">
    <property type="entry name" value="PKS_NRPS_Biosynth_Enz"/>
</dbReference>
<sequence>MSIDDSVPGLDIAVIGMSCAYPGAADAEQFWHNIMSGVESLTDLTETDLLTAGEDPDLIRTAEYVRRAACIDDVEMFDAAFFGLTPREAEKMDPQHRLFLEHCWRAVEAAGYDPRRLPGPVGVYAGQGANTYIEQVRSQVDRAALKRTGGRWESVGSLENDVDYLTPKISYYLDLTGPSLPVSTACSTSLVAVHLACQALRTFECDAALAGGVSISPPVRRGYLYLEGGIASADGHTRSFDARSTGTVFGSGVGVVLLKRLEDALADGDRIDGVIIGSAVNNDGGGRAGFTAPGVDGQAHLIAAAQAMAGAHPDTITYLEAHGTGTPIGDPIEIAALTRAFREQTERRGYCVLGSVKANIGHMDSAAGIAGLIKALHAVKHGIIPPQLNFHEPNPALRLAESPFRIATERERWVTPSGVPRRAGVSSFGIGGTNAHVIVQEPPTVDRTAPALRWQILPVSAREDAAVSEALTGLAERLDSGTVRLDDAAYTLHAGRSRFARRAAVVARDNAGAAAALRERRAYPFVEAQPTATVAFLFPGQGAHYPGMARGLYAELPEFTAVFDRCADLFTPLLGHDLRELVFGEDPDGLLDQTRFVQPALFTVEYALAQAMIARGVQPSGMLGHSMGEYVAATLSGVFTLEDAARVIDVRSRLMQSAPPGGMLAVPLPEAEVTPMLTGGLTIAADNGPRLVAVAGAQDELDELQRALAARDVTTRRLRVGHAAHSPSMADPAARLVEFMRTIAVQAPQIPYVSNVTGTWITEEQVRSPGYWGRHMLEAVRFRDGLNTLLDHVTGPLVEIGPGHGMLSLARAAAPTAPDSRFVRTARSKADEDDDIAVAYAAFAALWEHGVEPDWPSFDSGMQRRADLPTYPFQRKRFWIETTTGPQPVARQAPLVRDPNTWLYAPAWHSTTLPRVGSGPRDVIVVGGPDALTAAARAAGHRVTSVHAATADELRHALDHAVTMTDQATVVYADGLPAGPHDDAPVRLLAVARTLAAHPSGQFDLMVLTAGTFDVTGDETIVAEQAILAGIGKVIPKELPHVSCRVVDLDAARDAAGIADALTAELAVSTSDPVVAYRGPRRWAQGVERLPAA</sequence>
<dbReference type="InterPro" id="IPR014030">
    <property type="entry name" value="Ketoacyl_synth_N"/>
</dbReference>